<evidence type="ECO:0000256" key="3">
    <source>
        <dbReference type="ARBA" id="ARBA00022617"/>
    </source>
</evidence>
<organism evidence="11">
    <name type="scientific">Euonymus alatus</name>
    <name type="common">Burning bush</name>
    <name type="synonym">Celastrus alatus</name>
    <dbReference type="NCBI Taxonomy" id="4307"/>
    <lineage>
        <taxon>Eukaryota</taxon>
        <taxon>Viridiplantae</taxon>
        <taxon>Streptophyta</taxon>
        <taxon>Embryophyta</taxon>
        <taxon>Tracheophyta</taxon>
        <taxon>Spermatophyta</taxon>
        <taxon>Magnoliopsida</taxon>
        <taxon>eudicotyledons</taxon>
        <taxon>Gunneridae</taxon>
        <taxon>Pentapetalae</taxon>
        <taxon>rosids</taxon>
        <taxon>fabids</taxon>
        <taxon>Celastrales</taxon>
        <taxon>Celastraceae</taxon>
        <taxon>Euonymus</taxon>
    </lineage>
</organism>
<dbReference type="GO" id="GO:0006099">
    <property type="term" value="P:tricarboxylic acid cycle"/>
    <property type="evidence" value="ECO:0007669"/>
    <property type="project" value="InterPro"/>
</dbReference>
<dbReference type="AlphaFoldDB" id="A0A872PMJ0"/>
<name>A0A872PMJ0_EUOAL</name>
<dbReference type="SUPFAM" id="SSF81343">
    <property type="entry name" value="Fumarate reductase respiratory complex transmembrane subunits"/>
    <property type="match status" value="1"/>
</dbReference>
<feature type="transmembrane region" description="Helical" evidence="10">
    <location>
        <begin position="20"/>
        <end position="42"/>
    </location>
</feature>
<feature type="binding site" description="axial binding residue" evidence="9">
    <location>
        <position position="45"/>
    </location>
    <ligand>
        <name>heme</name>
        <dbReference type="ChEBI" id="CHEBI:30413"/>
        <note>ligand shared with second transmembrane subunit</note>
    </ligand>
    <ligandPart>
        <name>Fe</name>
        <dbReference type="ChEBI" id="CHEBI:18248"/>
    </ligandPart>
</feature>
<comment type="subcellular location">
    <subcellularLocation>
        <location evidence="1">Mitochondrion inner membrane</location>
        <topology evidence="1">Single-pass membrane protein</topology>
    </subcellularLocation>
</comment>
<evidence type="ECO:0000256" key="6">
    <source>
        <dbReference type="ARBA" id="ARBA00022989"/>
    </source>
</evidence>
<keyword evidence="7 9" id="KW-0408">Iron</keyword>
<dbReference type="RefSeq" id="YP_010035150.1">
    <property type="nucleotide sequence ID" value="NC_053921.1"/>
</dbReference>
<dbReference type="GO" id="GO:0009055">
    <property type="term" value="F:electron transfer activity"/>
    <property type="evidence" value="ECO:0007669"/>
    <property type="project" value="InterPro"/>
</dbReference>
<keyword evidence="11" id="KW-0496">Mitochondrion</keyword>
<dbReference type="GO" id="GO:0046872">
    <property type="term" value="F:metal ion binding"/>
    <property type="evidence" value="ECO:0007669"/>
    <property type="project" value="UniProtKB-KW"/>
</dbReference>
<evidence type="ECO:0000256" key="7">
    <source>
        <dbReference type="ARBA" id="ARBA00023004"/>
    </source>
</evidence>
<comment type="subunit">
    <text evidence="2">Component of complex II composed of eight subunits in plants: four classical SDH subunits SDH1, SDH2, SDH3 and SDH4 (a flavoprotein (FP), an iron-sulfur protein (IP), and a cytochrome b composed of a large and a small subunit.), as well as four subunits unknown in mitochondria from bacteria and heterotrophic eukaryotes.</text>
</comment>
<dbReference type="InterPro" id="IPR034804">
    <property type="entry name" value="SQR/QFR_C/D"/>
</dbReference>
<keyword evidence="6 10" id="KW-1133">Transmembrane helix</keyword>
<geneLocation type="mitochondrion" evidence="11"/>
<proteinExistence type="predicted"/>
<keyword evidence="3 9" id="KW-0349">Heme</keyword>
<evidence type="ECO:0000256" key="8">
    <source>
        <dbReference type="ARBA" id="ARBA00023136"/>
    </source>
</evidence>
<gene>
    <name evidence="11" type="primary">sdh3</name>
</gene>
<evidence type="ECO:0000256" key="5">
    <source>
        <dbReference type="ARBA" id="ARBA00022723"/>
    </source>
</evidence>
<keyword evidence="4 10" id="KW-0812">Transmembrane</keyword>
<evidence type="ECO:0000256" key="1">
    <source>
        <dbReference type="ARBA" id="ARBA00004434"/>
    </source>
</evidence>
<evidence type="ECO:0000256" key="10">
    <source>
        <dbReference type="SAM" id="Phobius"/>
    </source>
</evidence>
<sequence length="81" mass="9623">MLFYLLCMKIGFICLTYLNFYQFFFYLAKLIPISVGITALALSYHLYNGLRNLFTEFRFSVHHNKKISKDIWTGECFSFLS</sequence>
<dbReference type="GeneID" id="63382583"/>
<dbReference type="InterPro" id="IPR014314">
    <property type="entry name" value="Succ_DH_cytb556"/>
</dbReference>
<dbReference type="EMBL" id="MW009108">
    <property type="protein sequence ID" value="QOX10173.1"/>
    <property type="molecule type" value="Genomic_DNA"/>
</dbReference>
<dbReference type="GO" id="GO:0045273">
    <property type="term" value="C:respiratory chain complex II (succinate dehydrogenase)"/>
    <property type="evidence" value="ECO:0007669"/>
    <property type="project" value="UniProtKB-ARBA"/>
</dbReference>
<evidence type="ECO:0000256" key="9">
    <source>
        <dbReference type="PIRSR" id="PIRSR000178-1"/>
    </source>
</evidence>
<dbReference type="PIRSF" id="PIRSF000178">
    <property type="entry name" value="SDH_cyt_b560"/>
    <property type="match status" value="1"/>
</dbReference>
<comment type="cofactor">
    <cofactor evidence="9">
        <name>heme</name>
        <dbReference type="ChEBI" id="CHEBI:30413"/>
    </cofactor>
    <text evidence="9">The heme is bound between the two transmembrane subunits.</text>
</comment>
<protein>
    <submittedName>
        <fullName evidence="11">Succinate dehydrogenase subunit 3</fullName>
    </submittedName>
</protein>
<keyword evidence="5 9" id="KW-0479">Metal-binding</keyword>
<keyword evidence="8 10" id="KW-0472">Membrane</keyword>
<evidence type="ECO:0000313" key="11">
    <source>
        <dbReference type="EMBL" id="QOX10173.1"/>
    </source>
</evidence>
<accession>A0A872PMJ0</accession>
<dbReference type="GO" id="GO:0005743">
    <property type="term" value="C:mitochondrial inner membrane"/>
    <property type="evidence" value="ECO:0007669"/>
    <property type="project" value="UniProtKB-SubCell"/>
</dbReference>
<evidence type="ECO:0000256" key="2">
    <source>
        <dbReference type="ARBA" id="ARBA00011313"/>
    </source>
</evidence>
<reference evidence="11" key="1">
    <citation type="submission" date="2020-09" db="EMBL/GenBank/DDBJ databases">
        <title>The complete mitochondrial genome of Euonymus alatus (Celastraceae, Euonymus L.).</title>
        <authorList>
            <person name="Zhang T."/>
        </authorList>
    </citation>
    <scope>NUCLEOTIDE SEQUENCE</scope>
</reference>
<evidence type="ECO:0000256" key="4">
    <source>
        <dbReference type="ARBA" id="ARBA00022692"/>
    </source>
</evidence>